<dbReference type="Gene3D" id="3.40.1080.20">
    <property type="entry name" value="Acetyl-CoA hydrolase/transferase C-terminal domain"/>
    <property type="match status" value="1"/>
</dbReference>
<proteinExistence type="inferred from homology"/>
<dbReference type="InterPro" id="IPR003702">
    <property type="entry name" value="ActCoA_hydro_N"/>
</dbReference>
<dbReference type="InterPro" id="IPR038460">
    <property type="entry name" value="AcetylCoA_hyd_C_sf"/>
</dbReference>
<dbReference type="Proteomes" id="UP000886804">
    <property type="component" value="Unassembled WGS sequence"/>
</dbReference>
<dbReference type="GO" id="GO:0008775">
    <property type="term" value="F:acetate CoA-transferase activity"/>
    <property type="evidence" value="ECO:0007669"/>
    <property type="project" value="InterPro"/>
</dbReference>
<dbReference type="Gene3D" id="3.40.1080.10">
    <property type="entry name" value="Glutaconate Coenzyme A-transferase"/>
    <property type="match status" value="1"/>
</dbReference>
<dbReference type="AlphaFoldDB" id="A0A9D2L7B4"/>
<evidence type="ECO:0000259" key="4">
    <source>
        <dbReference type="Pfam" id="PF13336"/>
    </source>
</evidence>
<comment type="similarity">
    <text evidence="1">Belongs to the acetyl-CoA hydrolase/transferase family.</text>
</comment>
<comment type="caution">
    <text evidence="5">The sequence shown here is derived from an EMBL/GenBank/DDBJ whole genome shotgun (WGS) entry which is preliminary data.</text>
</comment>
<evidence type="ECO:0000313" key="5">
    <source>
        <dbReference type="EMBL" id="HJB07347.1"/>
    </source>
</evidence>
<dbReference type="Gene3D" id="3.30.750.70">
    <property type="entry name" value="4-hydroxybutyrate coenzyme like domains"/>
    <property type="match status" value="1"/>
</dbReference>
<dbReference type="InterPro" id="IPR037171">
    <property type="entry name" value="NagB/RpiA_transferase-like"/>
</dbReference>
<gene>
    <name evidence="5" type="ORF">H9716_05710</name>
</gene>
<evidence type="ECO:0000256" key="2">
    <source>
        <dbReference type="ARBA" id="ARBA00022679"/>
    </source>
</evidence>
<evidence type="ECO:0000256" key="1">
    <source>
        <dbReference type="ARBA" id="ARBA00009632"/>
    </source>
</evidence>
<dbReference type="InterPro" id="IPR046433">
    <property type="entry name" value="ActCoA_hydro"/>
</dbReference>
<protein>
    <submittedName>
        <fullName evidence="5">4-hydroxybutyrate CoA-transferase</fullName>
    </submittedName>
</protein>
<reference evidence="5" key="2">
    <citation type="submission" date="2021-04" db="EMBL/GenBank/DDBJ databases">
        <authorList>
            <person name="Gilroy R."/>
        </authorList>
    </citation>
    <scope>NUCLEOTIDE SEQUENCE</scope>
    <source>
        <strain evidence="5">CHK188-4685</strain>
    </source>
</reference>
<dbReference type="SUPFAM" id="SSF100950">
    <property type="entry name" value="NagB/RpiA/CoA transferase-like"/>
    <property type="match status" value="2"/>
</dbReference>
<organism evidence="5 6">
    <name type="scientific">Candidatus Enterocloster faecavium</name>
    <dbReference type="NCBI Taxonomy" id="2838560"/>
    <lineage>
        <taxon>Bacteria</taxon>
        <taxon>Bacillati</taxon>
        <taxon>Bacillota</taxon>
        <taxon>Clostridia</taxon>
        <taxon>Lachnospirales</taxon>
        <taxon>Lachnospiraceae</taxon>
        <taxon>Enterocloster</taxon>
    </lineage>
</organism>
<name>A0A9D2L7B4_9FIRM</name>
<feature type="domain" description="Acetyl-CoA hydrolase/transferase N-terminal" evidence="3">
    <location>
        <begin position="5"/>
        <end position="181"/>
    </location>
</feature>
<feature type="domain" description="Acetyl-CoA hydrolase/transferase C-terminal" evidence="4">
    <location>
        <begin position="273"/>
        <end position="426"/>
    </location>
</feature>
<dbReference type="PANTHER" id="PTHR21432">
    <property type="entry name" value="ACETYL-COA HYDROLASE-RELATED"/>
    <property type="match status" value="1"/>
</dbReference>
<keyword evidence="2" id="KW-0808">Transferase</keyword>
<dbReference type="GO" id="GO:0006083">
    <property type="term" value="P:acetate metabolic process"/>
    <property type="evidence" value="ECO:0007669"/>
    <property type="project" value="InterPro"/>
</dbReference>
<dbReference type="Pfam" id="PF02550">
    <property type="entry name" value="AcetylCoA_hydro"/>
    <property type="match status" value="1"/>
</dbReference>
<dbReference type="InterPro" id="IPR026888">
    <property type="entry name" value="AcetylCoA_hyd_C"/>
</dbReference>
<dbReference type="PANTHER" id="PTHR21432:SF20">
    <property type="entry name" value="ACETYL-COA HYDROLASE"/>
    <property type="match status" value="1"/>
</dbReference>
<evidence type="ECO:0000313" key="6">
    <source>
        <dbReference type="Proteomes" id="UP000886804"/>
    </source>
</evidence>
<sequence length="436" mass="48347">MDWHERYKEKITTAAEAVSHIRSGDKIIFADWIGEPPALVEALVERYEELENVTIIHGMSPGPNKYLEEKYTGHFHHISLFIGPNSRPAYLAGRVDYLGGTNFHNWPDMFAKNPDLNPHWAFIQVTPPNEEGMCSFGNTCCFTEPAARTAEKIIVQVNPDMPFTGGRLFELDKADYIVEEKSPLYVIGRAEPSEKIKKIADYCASLIEDGATLQLGIGALPDAIARNLMDKKDLGVHSETLTEAMMELVKAGVITNKKKTLNPGVCIGAQAAGSLEFYRFIDHNPMFQVQPVDYVNDPYIIGQNYKQTSINSCLEVDLQGQVNSETVNGHQYSGIGGQLDHVRGAQISEGGKSIIALNSTAKNDTISKIVPYFQPGNITTVPRYDVDYIVTEYGIAELRYKTVRQRAESLIAIAHPIFRDGLLAKAKEMGLIPVTV</sequence>
<dbReference type="EMBL" id="DWYS01000067">
    <property type="protein sequence ID" value="HJB07347.1"/>
    <property type="molecule type" value="Genomic_DNA"/>
</dbReference>
<accession>A0A9D2L7B4</accession>
<evidence type="ECO:0000259" key="3">
    <source>
        <dbReference type="Pfam" id="PF02550"/>
    </source>
</evidence>
<reference evidence="5" key="1">
    <citation type="journal article" date="2021" name="PeerJ">
        <title>Extensive microbial diversity within the chicken gut microbiome revealed by metagenomics and culture.</title>
        <authorList>
            <person name="Gilroy R."/>
            <person name="Ravi A."/>
            <person name="Getino M."/>
            <person name="Pursley I."/>
            <person name="Horton D.L."/>
            <person name="Alikhan N.F."/>
            <person name="Baker D."/>
            <person name="Gharbi K."/>
            <person name="Hall N."/>
            <person name="Watson M."/>
            <person name="Adriaenssens E.M."/>
            <person name="Foster-Nyarko E."/>
            <person name="Jarju S."/>
            <person name="Secka A."/>
            <person name="Antonio M."/>
            <person name="Oren A."/>
            <person name="Chaudhuri R.R."/>
            <person name="La Ragione R."/>
            <person name="Hildebrand F."/>
            <person name="Pallen M.J."/>
        </authorList>
    </citation>
    <scope>NUCLEOTIDE SEQUENCE</scope>
    <source>
        <strain evidence="5">CHK188-4685</strain>
    </source>
</reference>
<dbReference type="Pfam" id="PF13336">
    <property type="entry name" value="AcetylCoA_hyd_C"/>
    <property type="match status" value="1"/>
</dbReference>